<dbReference type="EMBL" id="JAEFBJ010000009">
    <property type="protein sequence ID" value="KAG7572856.1"/>
    <property type="molecule type" value="Genomic_DNA"/>
</dbReference>
<evidence type="ECO:0000313" key="9">
    <source>
        <dbReference type="Proteomes" id="UP000694251"/>
    </source>
</evidence>
<evidence type="ECO:0000259" key="7">
    <source>
        <dbReference type="Pfam" id="PF23598"/>
    </source>
</evidence>
<dbReference type="GO" id="GO:0006952">
    <property type="term" value="P:defense response"/>
    <property type="evidence" value="ECO:0007669"/>
    <property type="project" value="UniProtKB-KW"/>
</dbReference>
<evidence type="ECO:0000256" key="1">
    <source>
        <dbReference type="ARBA" id="ARBA00022614"/>
    </source>
</evidence>
<protein>
    <submittedName>
        <fullName evidence="8">Leucine-rich repeat</fullName>
    </submittedName>
</protein>
<reference evidence="8 9" key="1">
    <citation type="submission" date="2020-12" db="EMBL/GenBank/DDBJ databases">
        <title>Concerted genomic and epigenomic changes stabilize Arabidopsis allopolyploids.</title>
        <authorList>
            <person name="Chen Z."/>
        </authorList>
    </citation>
    <scope>NUCLEOTIDE SEQUENCE [LARGE SCALE GENOMIC DNA]</scope>
    <source>
        <strain evidence="8">As9502</strain>
        <tissue evidence="8">Leaf</tissue>
    </source>
</reference>
<evidence type="ECO:0000256" key="3">
    <source>
        <dbReference type="ARBA" id="ARBA00022821"/>
    </source>
</evidence>
<dbReference type="InterPro" id="IPR058922">
    <property type="entry name" value="WHD_DRP"/>
</dbReference>
<dbReference type="Proteomes" id="UP000694251">
    <property type="component" value="Chromosome 9"/>
</dbReference>
<dbReference type="InterPro" id="IPR055414">
    <property type="entry name" value="LRR_R13L4/SHOC2-like"/>
</dbReference>
<evidence type="ECO:0000259" key="6">
    <source>
        <dbReference type="Pfam" id="PF23559"/>
    </source>
</evidence>
<feature type="domain" description="Disease resistance R13L4/SHOC-2-like LRR" evidence="7">
    <location>
        <begin position="426"/>
        <end position="543"/>
    </location>
</feature>
<keyword evidence="2" id="KW-0677">Repeat</keyword>
<gene>
    <name evidence="8" type="ORF">ISN44_As09g012050</name>
</gene>
<feature type="coiled-coil region" evidence="4">
    <location>
        <begin position="29"/>
        <end position="56"/>
    </location>
</feature>
<keyword evidence="9" id="KW-1185">Reference proteome</keyword>
<keyword evidence="3" id="KW-0611">Plant defense</keyword>
<dbReference type="PANTHER" id="PTHR33463">
    <property type="entry name" value="NB-ARC DOMAIN-CONTAINING PROTEIN-RELATED"/>
    <property type="match status" value="1"/>
</dbReference>
<dbReference type="FunFam" id="1.10.8.430:FF:000003">
    <property type="entry name" value="Probable disease resistance protein At5g66910"/>
    <property type="match status" value="1"/>
</dbReference>
<sequence length="543" mass="62404">MGNCIALNISCDQVLNRVCGCFCGKGNHIYNLEENLAALEKTMEDLKARRDDVLTRVHIEEDKGQQRLQQVQVWLNRVDVIENSFNDLISTSIVELERLCFRGVGSKNLKKSYIYGQKVFLMWKEVNNLKPDGVFEVVARPLRRAMVEERPLPQTLVARKIMMETAWNNLMDDETWIMGMYGMGGVGKTALLAQINNKLYEEREVCGHMGVVDPMEVQCLAENDAWDLFQRKVGQKTLLSHPDISMLARKIAKKCHGLPLALNVIGETMSCRTSVYEWKHAIDILTSYAREFSGMEEYILPVLKYSYDSLKGERVKLCFQYCVLFPEDHKIHKEELIEYWICEGFVDGKDGRERALNQGYEILGTLLRACLLLEDAKTKSYVKMHDVVREMAMWIATDLGNHKERCIVQGGAKLREVPKAKDWSTVRSMSLMRTNIKMISGNPDCPQLTTLLLQTNYKLENISGEFFMSMPMLVVLDLSMNYRLEESPEEISELVSLQFLDLSYTRIDRLSVGIQKLKKLLHLNMESMWRLESIYGISNLSSL</sequence>
<dbReference type="Pfam" id="PF00931">
    <property type="entry name" value="NB-ARC"/>
    <property type="match status" value="1"/>
</dbReference>
<dbReference type="Pfam" id="PF23559">
    <property type="entry name" value="WHD_DRP"/>
    <property type="match status" value="1"/>
</dbReference>
<evidence type="ECO:0000313" key="8">
    <source>
        <dbReference type="EMBL" id="KAG7572856.1"/>
    </source>
</evidence>
<dbReference type="FunFam" id="1.10.10.10:FF:000322">
    <property type="entry name" value="Probable disease resistance protein At1g63360"/>
    <property type="match status" value="1"/>
</dbReference>
<evidence type="ECO:0000256" key="4">
    <source>
        <dbReference type="SAM" id="Coils"/>
    </source>
</evidence>
<feature type="domain" description="NB-ARC" evidence="5">
    <location>
        <begin position="161"/>
        <end position="199"/>
    </location>
</feature>
<accession>A0A8T2ALE1</accession>
<evidence type="ECO:0000256" key="2">
    <source>
        <dbReference type="ARBA" id="ARBA00022737"/>
    </source>
</evidence>
<dbReference type="AlphaFoldDB" id="A0A8T2ALE1"/>
<keyword evidence="1" id="KW-0433">Leucine-rich repeat</keyword>
<dbReference type="PANTHER" id="PTHR33463:SF220">
    <property type="entry name" value="NB-ARC DOMAIN-CONTAINING PROTEIN"/>
    <property type="match status" value="1"/>
</dbReference>
<dbReference type="Pfam" id="PF23598">
    <property type="entry name" value="LRR_14"/>
    <property type="match status" value="1"/>
</dbReference>
<dbReference type="InterPro" id="IPR002182">
    <property type="entry name" value="NB-ARC"/>
</dbReference>
<dbReference type="GO" id="GO:0043531">
    <property type="term" value="F:ADP binding"/>
    <property type="evidence" value="ECO:0007669"/>
    <property type="project" value="InterPro"/>
</dbReference>
<evidence type="ECO:0000259" key="5">
    <source>
        <dbReference type="Pfam" id="PF00931"/>
    </source>
</evidence>
<feature type="domain" description="Disease resistance protein winged helix" evidence="6">
    <location>
        <begin position="324"/>
        <end position="392"/>
    </location>
</feature>
<comment type="caution">
    <text evidence="8">The sequence shown here is derived from an EMBL/GenBank/DDBJ whole genome shotgun (WGS) entry which is preliminary data.</text>
</comment>
<proteinExistence type="predicted"/>
<organism evidence="8 9">
    <name type="scientific">Arabidopsis suecica</name>
    <name type="common">Swedish thale-cress</name>
    <name type="synonym">Cardaminopsis suecica</name>
    <dbReference type="NCBI Taxonomy" id="45249"/>
    <lineage>
        <taxon>Eukaryota</taxon>
        <taxon>Viridiplantae</taxon>
        <taxon>Streptophyta</taxon>
        <taxon>Embryophyta</taxon>
        <taxon>Tracheophyta</taxon>
        <taxon>Spermatophyta</taxon>
        <taxon>Magnoliopsida</taxon>
        <taxon>eudicotyledons</taxon>
        <taxon>Gunneridae</taxon>
        <taxon>Pentapetalae</taxon>
        <taxon>rosids</taxon>
        <taxon>malvids</taxon>
        <taxon>Brassicales</taxon>
        <taxon>Brassicaceae</taxon>
        <taxon>Camelineae</taxon>
        <taxon>Arabidopsis</taxon>
    </lineage>
</organism>
<name>A0A8T2ALE1_ARASU</name>
<dbReference type="OrthoDB" id="664960at2759"/>
<keyword evidence="4" id="KW-0175">Coiled coil</keyword>
<dbReference type="InterPro" id="IPR050905">
    <property type="entry name" value="Plant_NBS-LRR"/>
</dbReference>